<evidence type="ECO:0000313" key="2">
    <source>
        <dbReference type="EMBL" id="BBM86935.1"/>
    </source>
</evidence>
<feature type="coiled-coil region" evidence="1">
    <location>
        <begin position="36"/>
        <end position="70"/>
    </location>
</feature>
<dbReference type="KEGG" id="uam:UABAM_05337"/>
<name>A0A5S9IUP7_UABAM</name>
<evidence type="ECO:0000256" key="1">
    <source>
        <dbReference type="SAM" id="Coils"/>
    </source>
</evidence>
<dbReference type="Proteomes" id="UP000326354">
    <property type="component" value="Chromosome"/>
</dbReference>
<proteinExistence type="predicted"/>
<sequence length="139" mass="16204">MRKNQFFSAKNDQKQEKSRVNVISNIITNATGKNTQQTMGEEIQNLRVRIQTLEEEMRELKSLLQKDDGLSEPSLQKEERLPKTVKGWSIKSTASAIHATKKIKNKHHRVYICKNAKLFSKKRAQEKIENYIKKHKISL</sequence>
<dbReference type="EMBL" id="AP019860">
    <property type="protein sequence ID" value="BBM86935.1"/>
    <property type="molecule type" value="Genomic_DNA"/>
</dbReference>
<keyword evidence="3" id="KW-1185">Reference proteome</keyword>
<evidence type="ECO:0000313" key="3">
    <source>
        <dbReference type="Proteomes" id="UP000326354"/>
    </source>
</evidence>
<reference evidence="2 3" key="1">
    <citation type="submission" date="2019-08" db="EMBL/GenBank/DDBJ databases">
        <title>Complete genome sequence of Candidatus Uab amorphum.</title>
        <authorList>
            <person name="Shiratori T."/>
            <person name="Suzuki S."/>
            <person name="Kakizawa Y."/>
            <person name="Ishida K."/>
        </authorList>
    </citation>
    <scope>NUCLEOTIDE SEQUENCE [LARGE SCALE GENOMIC DNA]</scope>
    <source>
        <strain evidence="2 3">SRT547</strain>
    </source>
</reference>
<dbReference type="RefSeq" id="WP_151970971.1">
    <property type="nucleotide sequence ID" value="NZ_AP019860.1"/>
</dbReference>
<dbReference type="AlphaFoldDB" id="A0A5S9IUP7"/>
<keyword evidence="1" id="KW-0175">Coiled coil</keyword>
<gene>
    <name evidence="2" type="ORF">UABAM_05337</name>
</gene>
<protein>
    <submittedName>
        <fullName evidence="2">Uncharacterized protein</fullName>
    </submittedName>
</protein>
<accession>A0A5S9IUP7</accession>
<organism evidence="2 3">
    <name type="scientific">Uabimicrobium amorphum</name>
    <dbReference type="NCBI Taxonomy" id="2596890"/>
    <lineage>
        <taxon>Bacteria</taxon>
        <taxon>Pseudomonadati</taxon>
        <taxon>Planctomycetota</taxon>
        <taxon>Candidatus Uabimicrobiia</taxon>
        <taxon>Candidatus Uabimicrobiales</taxon>
        <taxon>Candidatus Uabimicrobiaceae</taxon>
        <taxon>Candidatus Uabimicrobium</taxon>
    </lineage>
</organism>